<accession>A0A5B7K0L7</accession>
<dbReference type="Proteomes" id="UP000324222">
    <property type="component" value="Unassembled WGS sequence"/>
</dbReference>
<protein>
    <submittedName>
        <fullName evidence="1">Uncharacterized protein</fullName>
    </submittedName>
</protein>
<organism evidence="1 2">
    <name type="scientific">Portunus trituberculatus</name>
    <name type="common">Swimming crab</name>
    <name type="synonym">Neptunus trituberculatus</name>
    <dbReference type="NCBI Taxonomy" id="210409"/>
    <lineage>
        <taxon>Eukaryota</taxon>
        <taxon>Metazoa</taxon>
        <taxon>Ecdysozoa</taxon>
        <taxon>Arthropoda</taxon>
        <taxon>Crustacea</taxon>
        <taxon>Multicrustacea</taxon>
        <taxon>Malacostraca</taxon>
        <taxon>Eumalacostraca</taxon>
        <taxon>Eucarida</taxon>
        <taxon>Decapoda</taxon>
        <taxon>Pleocyemata</taxon>
        <taxon>Brachyura</taxon>
        <taxon>Eubrachyura</taxon>
        <taxon>Portunoidea</taxon>
        <taxon>Portunidae</taxon>
        <taxon>Portuninae</taxon>
        <taxon>Portunus</taxon>
    </lineage>
</organism>
<sequence>MSRTKRMSFLCCTAVAASPEPGVRRALLSTERRWCLAMMSQVAVLTRVYTLVLTFHFDGWRKAASEEWRNVTGHQRLDLNGLARRSLRNPSRYRPGRAEA</sequence>
<gene>
    <name evidence="1" type="ORF">E2C01_095909</name>
</gene>
<evidence type="ECO:0000313" key="2">
    <source>
        <dbReference type="Proteomes" id="UP000324222"/>
    </source>
</evidence>
<dbReference type="AlphaFoldDB" id="A0A5B7K0L7"/>
<name>A0A5B7K0L7_PORTR</name>
<comment type="caution">
    <text evidence="1">The sequence shown here is derived from an EMBL/GenBank/DDBJ whole genome shotgun (WGS) entry which is preliminary data.</text>
</comment>
<keyword evidence="2" id="KW-1185">Reference proteome</keyword>
<proteinExistence type="predicted"/>
<evidence type="ECO:0000313" key="1">
    <source>
        <dbReference type="EMBL" id="MPD00436.1"/>
    </source>
</evidence>
<reference evidence="1 2" key="1">
    <citation type="submission" date="2019-05" db="EMBL/GenBank/DDBJ databases">
        <title>Another draft genome of Portunus trituberculatus and its Hox gene families provides insights of decapod evolution.</title>
        <authorList>
            <person name="Jeong J.-H."/>
            <person name="Song I."/>
            <person name="Kim S."/>
            <person name="Choi T."/>
            <person name="Kim D."/>
            <person name="Ryu S."/>
            <person name="Kim W."/>
        </authorList>
    </citation>
    <scope>NUCLEOTIDE SEQUENCE [LARGE SCALE GENOMIC DNA]</scope>
    <source>
        <tissue evidence="1">Muscle</tissue>
    </source>
</reference>
<dbReference type="EMBL" id="VSRR010122907">
    <property type="protein sequence ID" value="MPD00436.1"/>
    <property type="molecule type" value="Genomic_DNA"/>
</dbReference>